<feature type="domain" description="FF" evidence="8">
    <location>
        <begin position="492"/>
        <end position="588"/>
    </location>
</feature>
<keyword evidence="2" id="KW-0507">mRNA processing</keyword>
<feature type="region of interest" description="Disordered" evidence="6">
    <location>
        <begin position="592"/>
        <end position="640"/>
    </location>
</feature>
<evidence type="ECO:0000313" key="9">
    <source>
        <dbReference type="EMBL" id="EFA77355.1"/>
    </source>
</evidence>
<evidence type="ECO:0000256" key="6">
    <source>
        <dbReference type="SAM" id="MobiDB-lite"/>
    </source>
</evidence>
<dbReference type="GO" id="GO:0003723">
    <property type="term" value="F:RNA binding"/>
    <property type="evidence" value="ECO:0007669"/>
    <property type="project" value="TreeGrafter"/>
</dbReference>
<dbReference type="InParanoid" id="D3BMZ3"/>
<feature type="region of interest" description="Disordered" evidence="6">
    <location>
        <begin position="114"/>
        <end position="184"/>
    </location>
</feature>
<dbReference type="SUPFAM" id="SSF51045">
    <property type="entry name" value="WW domain"/>
    <property type="match status" value="2"/>
</dbReference>
<dbReference type="CDD" id="cd00201">
    <property type="entry name" value="WW"/>
    <property type="match status" value="2"/>
</dbReference>
<feature type="compositionally biased region" description="Basic and acidic residues" evidence="6">
    <location>
        <begin position="598"/>
        <end position="615"/>
    </location>
</feature>
<gene>
    <name evidence="9" type="primary">prp40</name>
    <name evidence="9" type="ORF">PPL_12567</name>
</gene>
<feature type="compositionally biased region" description="Low complexity" evidence="6">
    <location>
        <begin position="164"/>
        <end position="182"/>
    </location>
</feature>
<evidence type="ECO:0000256" key="5">
    <source>
        <dbReference type="ARBA" id="ARBA00023242"/>
    </source>
</evidence>
<feature type="domain" description="FF" evidence="8">
    <location>
        <begin position="253"/>
        <end position="309"/>
    </location>
</feature>
<organism evidence="9 10">
    <name type="scientific">Heterostelium pallidum (strain ATCC 26659 / Pp 5 / PN500)</name>
    <name type="common">Cellular slime mold</name>
    <name type="synonym">Polysphondylium pallidum</name>
    <dbReference type="NCBI Taxonomy" id="670386"/>
    <lineage>
        <taxon>Eukaryota</taxon>
        <taxon>Amoebozoa</taxon>
        <taxon>Evosea</taxon>
        <taxon>Eumycetozoa</taxon>
        <taxon>Dictyostelia</taxon>
        <taxon>Acytosteliales</taxon>
        <taxon>Acytosteliaceae</taxon>
        <taxon>Heterostelium</taxon>
    </lineage>
</organism>
<feature type="region of interest" description="Disordered" evidence="6">
    <location>
        <begin position="45"/>
        <end position="87"/>
    </location>
</feature>
<dbReference type="SUPFAM" id="SSF81698">
    <property type="entry name" value="FF domain"/>
    <property type="match status" value="4"/>
</dbReference>
<dbReference type="FunCoup" id="D3BMZ3">
    <property type="interactions" value="56"/>
</dbReference>
<dbReference type="InterPro" id="IPR036517">
    <property type="entry name" value="FF_domain_sf"/>
</dbReference>
<dbReference type="Pfam" id="PF00397">
    <property type="entry name" value="WW"/>
    <property type="match status" value="2"/>
</dbReference>
<dbReference type="PANTHER" id="PTHR11864:SF0">
    <property type="entry name" value="PRP40 PRE-MRNA PROCESSING FACTOR 40 HOMOLOG A (YEAST)"/>
    <property type="match status" value="1"/>
</dbReference>
<dbReference type="InterPro" id="IPR001202">
    <property type="entry name" value="WW_dom"/>
</dbReference>
<name>D3BMZ3_HETP5</name>
<dbReference type="FunFam" id="1.10.10.440:FF:000013">
    <property type="entry name" value="pre-mRNA-processing protein 40A isoform X1"/>
    <property type="match status" value="1"/>
</dbReference>
<dbReference type="OMA" id="HDELNYG"/>
<dbReference type="RefSeq" id="XP_020429484.1">
    <property type="nucleotide sequence ID" value="XM_020583297.1"/>
</dbReference>
<feature type="domain" description="WW" evidence="7">
    <location>
        <begin position="1"/>
        <end position="31"/>
    </location>
</feature>
<evidence type="ECO:0000256" key="4">
    <source>
        <dbReference type="ARBA" id="ARBA00023187"/>
    </source>
</evidence>
<evidence type="ECO:0000256" key="2">
    <source>
        <dbReference type="ARBA" id="ARBA00022664"/>
    </source>
</evidence>
<dbReference type="Pfam" id="PF01846">
    <property type="entry name" value="FF"/>
    <property type="match status" value="3"/>
</dbReference>
<reference evidence="9 10" key="1">
    <citation type="journal article" date="2011" name="Genome Res.">
        <title>Phylogeny-wide analysis of social amoeba genomes highlights ancient origins for complex intercellular communication.</title>
        <authorList>
            <person name="Heidel A.J."/>
            <person name="Lawal H.M."/>
            <person name="Felder M."/>
            <person name="Schilde C."/>
            <person name="Helps N.R."/>
            <person name="Tunggal B."/>
            <person name="Rivero F."/>
            <person name="John U."/>
            <person name="Schleicher M."/>
            <person name="Eichinger L."/>
            <person name="Platzer M."/>
            <person name="Noegel A.A."/>
            <person name="Schaap P."/>
            <person name="Gloeckner G."/>
        </authorList>
    </citation>
    <scope>NUCLEOTIDE SEQUENCE [LARGE SCALE GENOMIC DNA]</scope>
    <source>
        <strain evidence="10">ATCC 26659 / Pp 5 / PN500</strain>
    </source>
</reference>
<dbReference type="InterPro" id="IPR036020">
    <property type="entry name" value="WW_dom_sf"/>
</dbReference>
<comment type="caution">
    <text evidence="9">The sequence shown here is derived from an EMBL/GenBank/DDBJ whole genome shotgun (WGS) entry which is preliminary data.</text>
</comment>
<feature type="compositionally biased region" description="Low complexity" evidence="6">
    <location>
        <begin position="114"/>
        <end position="157"/>
    </location>
</feature>
<proteinExistence type="predicted"/>
<evidence type="ECO:0000313" key="10">
    <source>
        <dbReference type="Proteomes" id="UP000001396"/>
    </source>
</evidence>
<dbReference type="Gene3D" id="1.10.10.440">
    <property type="entry name" value="FF domain"/>
    <property type="match status" value="3"/>
</dbReference>
<dbReference type="PANTHER" id="PTHR11864">
    <property type="entry name" value="PRE-MRNA-PROCESSING PROTEIN PRP40"/>
    <property type="match status" value="1"/>
</dbReference>
<protein>
    <submittedName>
        <fullName evidence="9">WW domain-containing protein</fullName>
    </submittedName>
</protein>
<feature type="compositionally biased region" description="Basic residues" evidence="6">
    <location>
        <begin position="59"/>
        <end position="68"/>
    </location>
</feature>
<evidence type="ECO:0000259" key="8">
    <source>
        <dbReference type="PROSITE" id="PS51676"/>
    </source>
</evidence>
<keyword evidence="3" id="KW-0677">Repeat</keyword>
<sequence length="640" mass="74921">MCDWAEAVAADGKKFYYHKITRVSVWEKPEELKNYEANFQQYTAGGGAGASSTSASSNQHHRHQHQYHHPSSASQQLPPNWKEYTTPEGKKYYHNELTKETKWELPTAITNVIPSSSTSSSSFPPISTSQPENNNNNNNNSNSSSTSNLNSSSNNNNLKESGDGNNNNSSSSSSSISSNIGNKEMDKDSANKIFKELLNDNDVGSTWSFERAQKIIINDDRYQVLKTMSERKMVFQEYLVDRKKFELEEKRKREKRNREEFVKLLKESPEVTLTMSWRRAQLYFDGDPKWDAVESEKEREDLFRSYMVDLEHTEKDEREQAKRDQIRQLRHKFESDPTINLKSQWRKVKDEYEADPLVVAMDRFDVLTTYENYIKDLEKKEEEIQRKDRERLKRDARKYRLLFRVSYYSMYKCQVNKRLTATSSSCSLQINKEFLNEKYQNGELHAATKWKSFYKKYNGLSVFENLSTQTTGSTPLELFTDFQEEMEDNYDKDFKKIKDIIKDLNYQYKPKTTLESLKEDLSKHEKYNSILPANLPPFLLYVLLEETSSISKHSTWSEVRPLISGASDFDRLEDEQEREKIFNQYLEYLSNEESDEEGIIKSDGDDNGSRRESFSTKKRLSSAIDDSDRKKKKERSSSHY</sequence>
<dbReference type="Gene3D" id="2.20.70.10">
    <property type="match status" value="2"/>
</dbReference>
<evidence type="ECO:0000256" key="3">
    <source>
        <dbReference type="ARBA" id="ARBA00022737"/>
    </source>
</evidence>
<dbReference type="EMBL" id="ADBJ01000043">
    <property type="protein sequence ID" value="EFA77355.1"/>
    <property type="molecule type" value="Genomic_DNA"/>
</dbReference>
<dbReference type="GO" id="GO:0071004">
    <property type="term" value="C:U2-type prespliceosome"/>
    <property type="evidence" value="ECO:0007669"/>
    <property type="project" value="TreeGrafter"/>
</dbReference>
<keyword evidence="4" id="KW-0508">mRNA splicing</keyword>
<dbReference type="Proteomes" id="UP000001396">
    <property type="component" value="Unassembled WGS sequence"/>
</dbReference>
<keyword evidence="10" id="KW-1185">Reference proteome</keyword>
<dbReference type="STRING" id="670386.D3BMZ3"/>
<dbReference type="GO" id="GO:0005685">
    <property type="term" value="C:U1 snRNP"/>
    <property type="evidence" value="ECO:0007669"/>
    <property type="project" value="TreeGrafter"/>
</dbReference>
<dbReference type="SMART" id="SM00441">
    <property type="entry name" value="FF"/>
    <property type="match status" value="3"/>
</dbReference>
<evidence type="ECO:0000259" key="7">
    <source>
        <dbReference type="PROSITE" id="PS50020"/>
    </source>
</evidence>
<comment type="subcellular location">
    <subcellularLocation>
        <location evidence="1">Nucleus</location>
    </subcellularLocation>
</comment>
<feature type="domain" description="FF" evidence="8">
    <location>
        <begin position="187"/>
        <end position="241"/>
    </location>
</feature>
<dbReference type="GO" id="GO:0045292">
    <property type="term" value="P:mRNA cis splicing, via spliceosome"/>
    <property type="evidence" value="ECO:0007669"/>
    <property type="project" value="InterPro"/>
</dbReference>
<dbReference type="InterPro" id="IPR039726">
    <property type="entry name" value="Prp40-like"/>
</dbReference>
<accession>D3BMZ3</accession>
<evidence type="ECO:0000256" key="1">
    <source>
        <dbReference type="ARBA" id="ARBA00004123"/>
    </source>
</evidence>
<dbReference type="AlphaFoldDB" id="D3BMZ3"/>
<dbReference type="PROSITE" id="PS51676">
    <property type="entry name" value="FF"/>
    <property type="match status" value="3"/>
</dbReference>
<dbReference type="SMART" id="SM00456">
    <property type="entry name" value="WW"/>
    <property type="match status" value="2"/>
</dbReference>
<dbReference type="PROSITE" id="PS50020">
    <property type="entry name" value="WW_DOMAIN_2"/>
    <property type="match status" value="2"/>
</dbReference>
<feature type="domain" description="WW" evidence="7">
    <location>
        <begin position="75"/>
        <end position="108"/>
    </location>
</feature>
<keyword evidence="5" id="KW-0539">Nucleus</keyword>
<dbReference type="InterPro" id="IPR002713">
    <property type="entry name" value="FF_domain"/>
</dbReference>
<dbReference type="GeneID" id="31368034"/>